<evidence type="ECO:0000313" key="3">
    <source>
        <dbReference type="Proteomes" id="UP000830671"/>
    </source>
</evidence>
<organism evidence="2 3">
    <name type="scientific">Colletotrichum lupini</name>
    <dbReference type="NCBI Taxonomy" id="145971"/>
    <lineage>
        <taxon>Eukaryota</taxon>
        <taxon>Fungi</taxon>
        <taxon>Dikarya</taxon>
        <taxon>Ascomycota</taxon>
        <taxon>Pezizomycotina</taxon>
        <taxon>Sordariomycetes</taxon>
        <taxon>Hypocreomycetidae</taxon>
        <taxon>Glomerellales</taxon>
        <taxon>Glomerellaceae</taxon>
        <taxon>Colletotrichum</taxon>
        <taxon>Colletotrichum acutatum species complex</taxon>
    </lineage>
</organism>
<dbReference type="GeneID" id="73350396"/>
<dbReference type="EMBL" id="CP019481">
    <property type="protein sequence ID" value="UQC90932.1"/>
    <property type="molecule type" value="Genomic_DNA"/>
</dbReference>
<dbReference type="RefSeq" id="XP_049152533.1">
    <property type="nucleotide sequence ID" value="XM_049295386.1"/>
</dbReference>
<keyword evidence="3" id="KW-1185">Reference proteome</keyword>
<dbReference type="KEGG" id="clup:CLUP02_16464"/>
<proteinExistence type="predicted"/>
<dbReference type="AlphaFoldDB" id="A0A9Q8T9V2"/>
<accession>A0A9Q8T9V2</accession>
<gene>
    <name evidence="2" type="ORF">CLUP02_16464</name>
</gene>
<evidence type="ECO:0000313" key="2">
    <source>
        <dbReference type="EMBL" id="UQC90932.1"/>
    </source>
</evidence>
<keyword evidence="1" id="KW-0472">Membrane</keyword>
<keyword evidence="1" id="KW-0812">Transmembrane</keyword>
<sequence length="214" mass="25321">MPHPTQKTAPALFTTRSTRPNRASYKISTRRHLWLATSLVDRYIFQLFQLGFPNASLLFSYQREKAYDDVIMYDFARQVLEPRFNGMPWQDKHPLATERVDDEMGMRTKKHKRARKWKREWNLESKHRARHVVHIAKMGHVPEQISTSFRDLVLFPASSCSGIMPWVDEEAKTKQTGSVYWSAHWFYIMAFLPSFFSNMFLASRMVVFLLLPFQ</sequence>
<protein>
    <submittedName>
        <fullName evidence="2">Uncharacterized protein</fullName>
    </submittedName>
</protein>
<reference evidence="2" key="1">
    <citation type="journal article" date="2021" name="Mol. Plant Microbe Interact.">
        <title>Complete Genome Sequence of the Plant-Pathogenic Fungus Colletotrichum lupini.</title>
        <authorList>
            <person name="Baroncelli R."/>
            <person name="Pensec F."/>
            <person name="Da Lio D."/>
            <person name="Boufleur T."/>
            <person name="Vicente I."/>
            <person name="Sarrocco S."/>
            <person name="Picot A."/>
            <person name="Baraldi E."/>
            <person name="Sukno S."/>
            <person name="Thon M."/>
            <person name="Le Floch G."/>
        </authorList>
    </citation>
    <scope>NUCLEOTIDE SEQUENCE</scope>
    <source>
        <strain evidence="2">IMI 504893</strain>
    </source>
</reference>
<name>A0A9Q8T9V2_9PEZI</name>
<dbReference type="Proteomes" id="UP000830671">
    <property type="component" value="Chromosome 9"/>
</dbReference>
<keyword evidence="1" id="KW-1133">Transmembrane helix</keyword>
<evidence type="ECO:0000256" key="1">
    <source>
        <dbReference type="SAM" id="Phobius"/>
    </source>
</evidence>
<feature type="transmembrane region" description="Helical" evidence="1">
    <location>
        <begin position="185"/>
        <end position="211"/>
    </location>
</feature>